<sequence>MGQDSEPAAGPAIPPPRVVWFRRLRLVALLVVLVVAGVAVARVVTAGGPPTRQDLLRRAGLAGKQQLLIGVKDDQPGIAQVAPDGSYAGFDIDIALMIAADLGFAPGSVRLLPIESEDRIRRQARDGDRFVTVDMVVASFSITDERVRQGATFSAPYLSTEQSVLTLKTDERPVDSLRDLRGRKVCTLATSTAEPNLRDLGALVGTRKRVSECVQDLYDGHVDSVVTDAAILAGFVAHRPGDPWSVQRARPLRLWDIGEAGQELYGVNTGSNVALRDLVDLSLYRSATDPEDRRWEDAFDRNLRWEQPASLPQQVAVDQQPAARKVEVRQWPWETVALPPPAPWRRAARSGARGRGRPSSGC</sequence>
<keyword evidence="2" id="KW-0813">Transport</keyword>
<evidence type="ECO:0000256" key="5">
    <source>
        <dbReference type="SAM" id="MobiDB-lite"/>
    </source>
</evidence>
<feature type="compositionally biased region" description="Basic residues" evidence="5">
    <location>
        <begin position="346"/>
        <end position="356"/>
    </location>
</feature>
<evidence type="ECO:0000259" key="7">
    <source>
        <dbReference type="SMART" id="SM00062"/>
    </source>
</evidence>
<organism evidence="8 9">
    <name type="scientific">Plantactinospora siamensis</name>
    <dbReference type="NCBI Taxonomy" id="555372"/>
    <lineage>
        <taxon>Bacteria</taxon>
        <taxon>Bacillati</taxon>
        <taxon>Actinomycetota</taxon>
        <taxon>Actinomycetes</taxon>
        <taxon>Micromonosporales</taxon>
        <taxon>Micromonosporaceae</taxon>
        <taxon>Plantactinospora</taxon>
    </lineage>
</organism>
<keyword evidence="6" id="KW-0812">Transmembrane</keyword>
<protein>
    <submittedName>
        <fullName evidence="8">Transporter substrate-binding domain-containing protein</fullName>
    </submittedName>
</protein>
<dbReference type="PANTHER" id="PTHR30085:SF6">
    <property type="entry name" value="ABC TRANSPORTER GLUTAMINE-BINDING PROTEIN GLNH"/>
    <property type="match status" value="1"/>
</dbReference>
<comment type="similarity">
    <text evidence="1 4">Belongs to the bacterial solute-binding protein 3 family.</text>
</comment>
<dbReference type="EMBL" id="JBHLUE010000017">
    <property type="protein sequence ID" value="MFC0566639.1"/>
    <property type="molecule type" value="Genomic_DNA"/>
</dbReference>
<feature type="domain" description="Solute-binding protein family 3/N-terminal" evidence="7">
    <location>
        <begin position="66"/>
        <end position="306"/>
    </location>
</feature>
<reference evidence="8 9" key="1">
    <citation type="submission" date="2024-09" db="EMBL/GenBank/DDBJ databases">
        <authorList>
            <person name="Sun Q."/>
            <person name="Mori K."/>
        </authorList>
    </citation>
    <scope>NUCLEOTIDE SEQUENCE [LARGE SCALE GENOMIC DNA]</scope>
    <source>
        <strain evidence="8 9">TBRC 2205</strain>
    </source>
</reference>
<dbReference type="InterPro" id="IPR051455">
    <property type="entry name" value="Bact_solute-bind_prot3"/>
</dbReference>
<evidence type="ECO:0000256" key="6">
    <source>
        <dbReference type="SAM" id="Phobius"/>
    </source>
</evidence>
<dbReference type="InterPro" id="IPR018313">
    <property type="entry name" value="SBP_3_CS"/>
</dbReference>
<dbReference type="SMART" id="SM00062">
    <property type="entry name" value="PBPb"/>
    <property type="match status" value="1"/>
</dbReference>
<feature type="region of interest" description="Disordered" evidence="5">
    <location>
        <begin position="339"/>
        <end position="362"/>
    </location>
</feature>
<dbReference type="InterPro" id="IPR001638">
    <property type="entry name" value="Solute-binding_3/MltF_N"/>
</dbReference>
<name>A0ABV6P0T5_9ACTN</name>
<evidence type="ECO:0000313" key="9">
    <source>
        <dbReference type="Proteomes" id="UP001589894"/>
    </source>
</evidence>
<keyword evidence="6" id="KW-1133">Transmembrane helix</keyword>
<dbReference type="Gene3D" id="3.40.190.10">
    <property type="entry name" value="Periplasmic binding protein-like II"/>
    <property type="match status" value="2"/>
</dbReference>
<dbReference type="Proteomes" id="UP001589894">
    <property type="component" value="Unassembled WGS sequence"/>
</dbReference>
<feature type="transmembrane region" description="Helical" evidence="6">
    <location>
        <begin position="26"/>
        <end position="44"/>
    </location>
</feature>
<evidence type="ECO:0000256" key="2">
    <source>
        <dbReference type="ARBA" id="ARBA00022448"/>
    </source>
</evidence>
<dbReference type="SUPFAM" id="SSF53850">
    <property type="entry name" value="Periplasmic binding protein-like II"/>
    <property type="match status" value="1"/>
</dbReference>
<dbReference type="Pfam" id="PF00497">
    <property type="entry name" value="SBP_bac_3"/>
    <property type="match status" value="1"/>
</dbReference>
<keyword evidence="6" id="KW-0472">Membrane</keyword>
<evidence type="ECO:0000256" key="1">
    <source>
        <dbReference type="ARBA" id="ARBA00010333"/>
    </source>
</evidence>
<keyword evidence="3" id="KW-0732">Signal</keyword>
<dbReference type="PANTHER" id="PTHR30085">
    <property type="entry name" value="AMINO ACID ABC TRANSPORTER PERMEASE"/>
    <property type="match status" value="1"/>
</dbReference>
<dbReference type="RefSeq" id="WP_377341483.1">
    <property type="nucleotide sequence ID" value="NZ_JBHLUE010000017.1"/>
</dbReference>
<evidence type="ECO:0000256" key="3">
    <source>
        <dbReference type="ARBA" id="ARBA00022729"/>
    </source>
</evidence>
<dbReference type="PROSITE" id="PS01039">
    <property type="entry name" value="SBP_BACTERIAL_3"/>
    <property type="match status" value="1"/>
</dbReference>
<accession>A0ABV6P0T5</accession>
<evidence type="ECO:0000313" key="8">
    <source>
        <dbReference type="EMBL" id="MFC0566639.1"/>
    </source>
</evidence>
<keyword evidence="9" id="KW-1185">Reference proteome</keyword>
<comment type="caution">
    <text evidence="8">The sequence shown here is derived from an EMBL/GenBank/DDBJ whole genome shotgun (WGS) entry which is preliminary data.</text>
</comment>
<evidence type="ECO:0000256" key="4">
    <source>
        <dbReference type="RuleBase" id="RU003744"/>
    </source>
</evidence>
<proteinExistence type="inferred from homology"/>
<gene>
    <name evidence="8" type="ORF">ACFFHU_21170</name>
</gene>